<sequence>MRSMNLVLLFCAFLNLMASVAFANVVLIGNNVTLSFDDIQANFAKPVKGSGECGILYVAEPLDACSPLTNAVEKVEGASSPFVLIVRGGCGFEDKVRNAQKAGFAAAIVYDNEDGGVLVASGKATFKGRQIILW</sequence>
<evidence type="ECO:0000256" key="11">
    <source>
        <dbReference type="ARBA" id="ARBA00023157"/>
    </source>
</evidence>
<dbReference type="OrthoDB" id="8062037at2759"/>
<dbReference type="InterPro" id="IPR003137">
    <property type="entry name" value="PA_domain"/>
</dbReference>
<feature type="signal peptide" evidence="15">
    <location>
        <begin position="1"/>
        <end position="23"/>
    </location>
</feature>
<dbReference type="SUPFAM" id="SSF52025">
    <property type="entry name" value="PA domain"/>
    <property type="match status" value="1"/>
</dbReference>
<evidence type="ECO:0000256" key="7">
    <source>
        <dbReference type="ARBA" id="ARBA00022833"/>
    </source>
</evidence>
<evidence type="ECO:0000256" key="1">
    <source>
        <dbReference type="ARBA" id="ARBA00022448"/>
    </source>
</evidence>
<name>A5BE59_VITVI</name>
<protein>
    <recommendedName>
        <fullName evidence="16">PA domain-containing protein</fullName>
    </recommendedName>
</protein>
<gene>
    <name evidence="17" type="ORF">VITISV_014240</name>
</gene>
<reference evidence="17" key="1">
    <citation type="journal article" date="2007" name="PLoS ONE">
        <title>The first genome sequence of an elite grapevine cultivar (Pinot noir Vitis vinifera L.): coping with a highly heterozygous genome.</title>
        <authorList>
            <person name="Velasco R."/>
            <person name="Zharkikh A."/>
            <person name="Troggio M."/>
            <person name="Cartwright D.A."/>
            <person name="Cestaro A."/>
            <person name="Pruss D."/>
            <person name="Pindo M."/>
            <person name="FitzGerald L.M."/>
            <person name="Vezzulli S."/>
            <person name="Reid J."/>
            <person name="Malacarne G."/>
            <person name="Iliev D."/>
            <person name="Coppola G."/>
            <person name="Wardell B."/>
            <person name="Micheletti D."/>
            <person name="Macalma T."/>
            <person name="Facci M."/>
            <person name="Mitchell J.T."/>
            <person name="Perazzolli M."/>
            <person name="Eldredge G."/>
            <person name="Gatto P."/>
            <person name="Oyzerski R."/>
            <person name="Moretto M."/>
            <person name="Gutin N."/>
            <person name="Stefanini M."/>
            <person name="Chen Y."/>
            <person name="Segala C."/>
            <person name="Davenport C."/>
            <person name="Dematte L."/>
            <person name="Mraz A."/>
            <person name="Battilana J."/>
            <person name="Stormo K."/>
            <person name="Costa F."/>
            <person name="Tao Q."/>
            <person name="Si-Ammour A."/>
            <person name="Harkins T."/>
            <person name="Lackey A."/>
            <person name="Perbost C."/>
            <person name="Taillon B."/>
            <person name="Stella A."/>
            <person name="Solovyev V."/>
            <person name="Fawcett J.A."/>
            <person name="Sterck L."/>
            <person name="Vandepoele K."/>
            <person name="Grando S.M."/>
            <person name="Toppo S."/>
            <person name="Moser C."/>
            <person name="Lanchbury J."/>
            <person name="Bogden R."/>
            <person name="Skolnick M."/>
            <person name="Sgaramella V."/>
            <person name="Bhatnagar S.K."/>
            <person name="Fontana P."/>
            <person name="Gutin A."/>
            <person name="Van de Peer Y."/>
            <person name="Salamini F."/>
            <person name="Viola R."/>
        </authorList>
    </citation>
    <scope>NUCLEOTIDE SEQUENCE</scope>
</reference>
<dbReference type="Gene3D" id="3.50.30.30">
    <property type="match status" value="1"/>
</dbReference>
<accession>A5BE59</accession>
<evidence type="ECO:0000313" key="17">
    <source>
        <dbReference type="EMBL" id="CAN76777.1"/>
    </source>
</evidence>
<evidence type="ECO:0000256" key="4">
    <source>
        <dbReference type="ARBA" id="ARBA00022723"/>
    </source>
</evidence>
<keyword evidence="12" id="KW-0325">Glycoprotein</keyword>
<dbReference type="InterPro" id="IPR046450">
    <property type="entry name" value="PA_dom_sf"/>
</dbReference>
<feature type="chain" id="PRO_5002679738" description="PA domain-containing protein" evidence="15">
    <location>
        <begin position="24"/>
        <end position="134"/>
    </location>
</feature>
<dbReference type="GO" id="GO:0008270">
    <property type="term" value="F:zinc ion binding"/>
    <property type="evidence" value="ECO:0007669"/>
    <property type="project" value="UniProtKB-KW"/>
</dbReference>
<evidence type="ECO:0000256" key="3">
    <source>
        <dbReference type="ARBA" id="ARBA00022692"/>
    </source>
</evidence>
<keyword evidence="8" id="KW-0653">Protein transport</keyword>
<dbReference type="FunFam" id="3.50.30.30:FF:000020">
    <property type="entry name" value="Receptor homology region transmembrane domain-and RING domain-containing protein 2"/>
    <property type="match status" value="1"/>
</dbReference>
<evidence type="ECO:0000256" key="15">
    <source>
        <dbReference type="SAM" id="SignalP"/>
    </source>
</evidence>
<evidence type="ECO:0000256" key="6">
    <source>
        <dbReference type="ARBA" id="ARBA00022771"/>
    </source>
</evidence>
<dbReference type="ExpressionAtlas" id="A5BE59">
    <property type="expression patterns" value="baseline and differential"/>
</dbReference>
<keyword evidence="2" id="KW-0926">Vacuole</keyword>
<dbReference type="CDD" id="cd02123">
    <property type="entry name" value="PA_C_RZF_like"/>
    <property type="match status" value="1"/>
</dbReference>
<evidence type="ECO:0000256" key="10">
    <source>
        <dbReference type="ARBA" id="ARBA00023136"/>
    </source>
</evidence>
<keyword evidence="6" id="KW-0863">Zinc-finger</keyword>
<dbReference type="GO" id="GO:0032586">
    <property type="term" value="C:protein storage vacuole membrane"/>
    <property type="evidence" value="ECO:0007669"/>
    <property type="project" value="UniProtKB-SubCell"/>
</dbReference>
<feature type="domain" description="PA" evidence="16">
    <location>
        <begin position="61"/>
        <end position="122"/>
    </location>
</feature>
<proteinExistence type="predicted"/>
<evidence type="ECO:0000256" key="12">
    <source>
        <dbReference type="ARBA" id="ARBA00023180"/>
    </source>
</evidence>
<dbReference type="Pfam" id="PF02225">
    <property type="entry name" value="PA"/>
    <property type="match status" value="1"/>
</dbReference>
<keyword evidence="11" id="KW-1015">Disulfide bond</keyword>
<evidence type="ECO:0000256" key="8">
    <source>
        <dbReference type="ARBA" id="ARBA00022927"/>
    </source>
</evidence>
<organism evidence="17">
    <name type="scientific">Vitis vinifera</name>
    <name type="common">Grape</name>
    <dbReference type="NCBI Taxonomy" id="29760"/>
    <lineage>
        <taxon>Eukaryota</taxon>
        <taxon>Viridiplantae</taxon>
        <taxon>Streptophyta</taxon>
        <taxon>Embryophyta</taxon>
        <taxon>Tracheophyta</taxon>
        <taxon>Spermatophyta</taxon>
        <taxon>Magnoliopsida</taxon>
        <taxon>eudicotyledons</taxon>
        <taxon>Gunneridae</taxon>
        <taxon>Pentapetalae</taxon>
        <taxon>rosids</taxon>
        <taxon>Vitales</taxon>
        <taxon>Vitaceae</taxon>
        <taxon>Viteae</taxon>
        <taxon>Vitis</taxon>
    </lineage>
</organism>
<keyword evidence="5 15" id="KW-0732">Signal</keyword>
<keyword evidence="4" id="KW-0479">Metal-binding</keyword>
<evidence type="ECO:0000259" key="16">
    <source>
        <dbReference type="Pfam" id="PF02225"/>
    </source>
</evidence>
<evidence type="ECO:0000256" key="9">
    <source>
        <dbReference type="ARBA" id="ARBA00022989"/>
    </source>
</evidence>
<dbReference type="AlphaFoldDB" id="A5BE59"/>
<dbReference type="InterPro" id="IPR044744">
    <property type="entry name" value="ZNRF4/RNF13/RNF167_PA"/>
</dbReference>
<keyword evidence="10" id="KW-0472">Membrane</keyword>
<dbReference type="EMBL" id="AM456274">
    <property type="protein sequence ID" value="CAN76777.1"/>
    <property type="molecule type" value="Genomic_DNA"/>
</dbReference>
<evidence type="ECO:0000256" key="14">
    <source>
        <dbReference type="ARBA" id="ARBA00060484"/>
    </source>
</evidence>
<keyword evidence="1" id="KW-0813">Transport</keyword>
<evidence type="ECO:0000256" key="13">
    <source>
        <dbReference type="ARBA" id="ARBA00046288"/>
    </source>
</evidence>
<comment type="subcellular location">
    <subcellularLocation>
        <location evidence="13">Endomembrane system</location>
        <topology evidence="13">Single-pass type I membrane protein</topology>
    </subcellularLocation>
    <subcellularLocation>
        <location evidence="14">Protein storage vacuole membrane</location>
    </subcellularLocation>
</comment>
<dbReference type="GO" id="GO:0012505">
    <property type="term" value="C:endomembrane system"/>
    <property type="evidence" value="ECO:0007669"/>
    <property type="project" value="UniProtKB-SubCell"/>
</dbReference>
<evidence type="ECO:0000256" key="2">
    <source>
        <dbReference type="ARBA" id="ARBA00022554"/>
    </source>
</evidence>
<keyword evidence="7" id="KW-0862">Zinc</keyword>
<evidence type="ECO:0000256" key="5">
    <source>
        <dbReference type="ARBA" id="ARBA00022729"/>
    </source>
</evidence>
<keyword evidence="9" id="KW-1133">Transmembrane helix</keyword>
<keyword evidence="3" id="KW-0812">Transmembrane</keyword>
<dbReference type="GO" id="GO:0015031">
    <property type="term" value="P:protein transport"/>
    <property type="evidence" value="ECO:0007669"/>
    <property type="project" value="UniProtKB-KW"/>
</dbReference>